<feature type="domain" description="L,D-TPase catalytic" evidence="6">
    <location>
        <begin position="29"/>
        <end position="152"/>
    </location>
</feature>
<dbReference type="GO" id="GO:0018104">
    <property type="term" value="P:peptidoglycan-protein cross-linking"/>
    <property type="evidence" value="ECO:0007669"/>
    <property type="project" value="TreeGrafter"/>
</dbReference>
<dbReference type="GO" id="GO:0005576">
    <property type="term" value="C:extracellular region"/>
    <property type="evidence" value="ECO:0007669"/>
    <property type="project" value="TreeGrafter"/>
</dbReference>
<dbReference type="SUPFAM" id="SSF141523">
    <property type="entry name" value="L,D-transpeptidase catalytic domain-like"/>
    <property type="match status" value="1"/>
</dbReference>
<dbReference type="GO" id="GO:0071555">
    <property type="term" value="P:cell wall organization"/>
    <property type="evidence" value="ECO:0007669"/>
    <property type="project" value="UniProtKB-KW"/>
</dbReference>
<dbReference type="EMBL" id="NULI01000081">
    <property type="protein sequence ID" value="PGS78518.1"/>
    <property type="molecule type" value="Genomic_DNA"/>
</dbReference>
<comment type="pathway">
    <text evidence="1">Cell wall biogenesis; peptidoglycan biosynthesis.</text>
</comment>
<accession>A0A9X7GVQ4</accession>
<evidence type="ECO:0000256" key="3">
    <source>
        <dbReference type="ARBA" id="ARBA00022960"/>
    </source>
</evidence>
<dbReference type="PANTHER" id="PTHR30582">
    <property type="entry name" value="L,D-TRANSPEPTIDASE"/>
    <property type="match status" value="1"/>
</dbReference>
<dbReference type="Gene3D" id="2.40.440.10">
    <property type="entry name" value="L,D-transpeptidase catalytic domain-like"/>
    <property type="match status" value="1"/>
</dbReference>
<reference evidence="7 8" key="1">
    <citation type="submission" date="2017-09" db="EMBL/GenBank/DDBJ databases">
        <title>Large-scale bioinformatics analysis of Bacillus genomes uncovers conserved roles of natural products in bacterial physiology.</title>
        <authorList>
            <consortium name="Agbiome Team Llc"/>
            <person name="Bleich R.M."/>
            <person name="Grubbs K.J."/>
            <person name="Santa Maria K.C."/>
            <person name="Allen S.E."/>
            <person name="Farag S."/>
            <person name="Shank E.A."/>
            <person name="Bowers A."/>
        </authorList>
    </citation>
    <scope>NUCLEOTIDE SEQUENCE [LARGE SCALE GENOMIC DNA]</scope>
    <source>
        <strain evidence="7 8">AFS041711</strain>
    </source>
</reference>
<keyword evidence="3" id="KW-0133">Cell shape</keyword>
<name>A0A9X7GVQ4_BACCE</name>
<comment type="caution">
    <text evidence="7">The sequence shown here is derived from an EMBL/GenBank/DDBJ whole genome shotgun (WGS) entry which is preliminary data.</text>
</comment>
<organism evidence="7 8">
    <name type="scientific">Bacillus cereus</name>
    <dbReference type="NCBI Taxonomy" id="1396"/>
    <lineage>
        <taxon>Bacteria</taxon>
        <taxon>Bacillati</taxon>
        <taxon>Bacillota</taxon>
        <taxon>Bacilli</taxon>
        <taxon>Bacillales</taxon>
        <taxon>Bacillaceae</taxon>
        <taxon>Bacillus</taxon>
        <taxon>Bacillus cereus group</taxon>
    </lineage>
</organism>
<evidence type="ECO:0000256" key="5">
    <source>
        <dbReference type="ARBA" id="ARBA00023316"/>
    </source>
</evidence>
<dbReference type="GO" id="GO:0008360">
    <property type="term" value="P:regulation of cell shape"/>
    <property type="evidence" value="ECO:0007669"/>
    <property type="project" value="UniProtKB-KW"/>
</dbReference>
<dbReference type="Pfam" id="PF03734">
    <property type="entry name" value="YkuD"/>
    <property type="match status" value="1"/>
</dbReference>
<dbReference type="GO" id="GO:0071972">
    <property type="term" value="F:peptidoglycan L,D-transpeptidase activity"/>
    <property type="evidence" value="ECO:0007669"/>
    <property type="project" value="TreeGrafter"/>
</dbReference>
<dbReference type="Proteomes" id="UP000224203">
    <property type="component" value="Unassembled WGS sequence"/>
</dbReference>
<dbReference type="GO" id="GO:0016740">
    <property type="term" value="F:transferase activity"/>
    <property type="evidence" value="ECO:0007669"/>
    <property type="project" value="UniProtKB-KW"/>
</dbReference>
<evidence type="ECO:0000313" key="7">
    <source>
        <dbReference type="EMBL" id="PGS78518.1"/>
    </source>
</evidence>
<evidence type="ECO:0000313" key="8">
    <source>
        <dbReference type="Proteomes" id="UP000224203"/>
    </source>
</evidence>
<dbReference type="InterPro" id="IPR050979">
    <property type="entry name" value="LD-transpeptidase"/>
</dbReference>
<dbReference type="AlphaFoldDB" id="A0A9X7GVQ4"/>
<keyword evidence="4" id="KW-0573">Peptidoglycan synthesis</keyword>
<proteinExistence type="predicted"/>
<evidence type="ECO:0000256" key="2">
    <source>
        <dbReference type="ARBA" id="ARBA00022679"/>
    </source>
</evidence>
<gene>
    <name evidence="7" type="ORF">COC69_15075</name>
</gene>
<keyword evidence="5" id="KW-0961">Cell wall biogenesis/degradation</keyword>
<keyword evidence="2" id="KW-0808">Transferase</keyword>
<dbReference type="InterPro" id="IPR038063">
    <property type="entry name" value="Transpep_catalytic_dom"/>
</dbReference>
<protein>
    <submittedName>
        <fullName evidence="7">L,D-transpeptidase</fullName>
    </submittedName>
</protein>
<evidence type="ECO:0000256" key="1">
    <source>
        <dbReference type="ARBA" id="ARBA00004752"/>
    </source>
</evidence>
<dbReference type="InterPro" id="IPR005490">
    <property type="entry name" value="LD_TPept_cat_dom"/>
</dbReference>
<evidence type="ECO:0000256" key="4">
    <source>
        <dbReference type="ARBA" id="ARBA00022984"/>
    </source>
</evidence>
<evidence type="ECO:0000259" key="6">
    <source>
        <dbReference type="Pfam" id="PF03734"/>
    </source>
</evidence>
<dbReference type="CDD" id="cd16913">
    <property type="entry name" value="YkuD_like"/>
    <property type="match status" value="1"/>
</dbReference>
<dbReference type="RefSeq" id="WP_098782852.1">
    <property type="nucleotide sequence ID" value="NZ_NULI01000081.1"/>
</dbReference>
<sequence>MNFIGKLILTLIVMVSCVHHVQASTVKGKYILIKRSEQKLYYVKSKLLLKSFPVETSCDESPTPAGRYTFVYKEEKRPFYKGNIAGGVSNNPLGEQWLDLNINGAKGNTFGLYGTNRVGSIGIKGSTRCIRMKNADVEWLYNHVARGTPVIIH</sequence>